<feature type="compositionally biased region" description="Basic and acidic residues" evidence="1">
    <location>
        <begin position="86"/>
        <end position="97"/>
    </location>
</feature>
<accession>A0A4Z2I5B7</accession>
<protein>
    <submittedName>
        <fullName evidence="2">Uncharacterized protein</fullName>
    </submittedName>
</protein>
<feature type="compositionally biased region" description="Low complexity" evidence="1">
    <location>
        <begin position="67"/>
        <end position="79"/>
    </location>
</feature>
<keyword evidence="3" id="KW-1185">Reference proteome</keyword>
<reference evidence="2 3" key="1">
    <citation type="submission" date="2019-03" db="EMBL/GenBank/DDBJ databases">
        <title>First draft genome of Liparis tanakae, snailfish: a comprehensive survey of snailfish specific genes.</title>
        <authorList>
            <person name="Kim W."/>
            <person name="Song I."/>
            <person name="Jeong J.-H."/>
            <person name="Kim D."/>
            <person name="Kim S."/>
            <person name="Ryu S."/>
            <person name="Song J.Y."/>
            <person name="Lee S.K."/>
        </authorList>
    </citation>
    <scope>NUCLEOTIDE SEQUENCE [LARGE SCALE GENOMIC DNA]</scope>
    <source>
        <tissue evidence="2">Muscle</tissue>
    </source>
</reference>
<dbReference type="EMBL" id="SRLO01000128">
    <property type="protein sequence ID" value="TNN73158.1"/>
    <property type="molecule type" value="Genomic_DNA"/>
</dbReference>
<evidence type="ECO:0000256" key="1">
    <source>
        <dbReference type="SAM" id="MobiDB-lite"/>
    </source>
</evidence>
<gene>
    <name evidence="2" type="ORF">EYF80_016644</name>
</gene>
<evidence type="ECO:0000313" key="2">
    <source>
        <dbReference type="EMBL" id="TNN73158.1"/>
    </source>
</evidence>
<comment type="caution">
    <text evidence="2">The sequence shown here is derived from an EMBL/GenBank/DDBJ whole genome shotgun (WGS) entry which is preliminary data.</text>
</comment>
<organism evidence="2 3">
    <name type="scientific">Liparis tanakae</name>
    <name type="common">Tanaka's snailfish</name>
    <dbReference type="NCBI Taxonomy" id="230148"/>
    <lineage>
        <taxon>Eukaryota</taxon>
        <taxon>Metazoa</taxon>
        <taxon>Chordata</taxon>
        <taxon>Craniata</taxon>
        <taxon>Vertebrata</taxon>
        <taxon>Euteleostomi</taxon>
        <taxon>Actinopterygii</taxon>
        <taxon>Neopterygii</taxon>
        <taxon>Teleostei</taxon>
        <taxon>Neoteleostei</taxon>
        <taxon>Acanthomorphata</taxon>
        <taxon>Eupercaria</taxon>
        <taxon>Perciformes</taxon>
        <taxon>Cottioidei</taxon>
        <taxon>Cottales</taxon>
        <taxon>Liparidae</taxon>
        <taxon>Liparis</taxon>
    </lineage>
</organism>
<sequence length="97" mass="10179">MSSVSSEMAAAAGGGSAPETRCSSYDVSPLQKTRRVSPWEESETVKLSSSPSPAGGADPPRSDRRSGPPASSGPHSTTSLLSQPVNERDSWPRKRSH</sequence>
<proteinExistence type="predicted"/>
<feature type="compositionally biased region" description="Low complexity" evidence="1">
    <location>
        <begin position="1"/>
        <end position="11"/>
    </location>
</feature>
<evidence type="ECO:0000313" key="3">
    <source>
        <dbReference type="Proteomes" id="UP000314294"/>
    </source>
</evidence>
<feature type="compositionally biased region" description="Low complexity" evidence="1">
    <location>
        <begin position="48"/>
        <end position="59"/>
    </location>
</feature>
<name>A0A4Z2I5B7_9TELE</name>
<dbReference type="Proteomes" id="UP000314294">
    <property type="component" value="Unassembled WGS sequence"/>
</dbReference>
<feature type="region of interest" description="Disordered" evidence="1">
    <location>
        <begin position="1"/>
        <end position="97"/>
    </location>
</feature>
<dbReference type="AlphaFoldDB" id="A0A4Z2I5B7"/>